<dbReference type="GO" id="GO:0005737">
    <property type="term" value="C:cytoplasm"/>
    <property type="evidence" value="ECO:0007669"/>
    <property type="project" value="InterPro"/>
</dbReference>
<dbReference type="GO" id="GO:0008984">
    <property type="term" value="F:protein-glutamate methylesterase activity"/>
    <property type="evidence" value="ECO:0007669"/>
    <property type="project" value="InterPro"/>
</dbReference>
<comment type="catalytic activity">
    <reaction evidence="1">
        <text>ATP + protein L-histidine = ADP + protein N-phospho-L-histidine.</text>
        <dbReference type="EC" id="2.7.13.3"/>
    </reaction>
</comment>
<feature type="active site" evidence="8">
    <location>
        <position position="74"/>
    </location>
</feature>
<dbReference type="InterPro" id="IPR000700">
    <property type="entry name" value="PAS-assoc_C"/>
</dbReference>
<evidence type="ECO:0000259" key="15">
    <source>
        <dbReference type="PROSITE" id="PS50113"/>
    </source>
</evidence>
<evidence type="ECO:0000256" key="3">
    <source>
        <dbReference type="ARBA" id="ARBA00022553"/>
    </source>
</evidence>
<organism evidence="18 19">
    <name type="scientific">Blastopirellula retiformator</name>
    <dbReference type="NCBI Taxonomy" id="2527970"/>
    <lineage>
        <taxon>Bacteria</taxon>
        <taxon>Pseudomonadati</taxon>
        <taxon>Planctomycetota</taxon>
        <taxon>Planctomycetia</taxon>
        <taxon>Pirellulales</taxon>
        <taxon>Pirellulaceae</taxon>
        <taxon>Blastopirellula</taxon>
    </lineage>
</organism>
<dbReference type="InterPro" id="IPR050903">
    <property type="entry name" value="Bact_Chemotaxis_MeTrfase"/>
</dbReference>
<keyword evidence="7 18" id="KW-0418">Kinase</keyword>
<dbReference type="CDD" id="cd17580">
    <property type="entry name" value="REC_2_DhkD-like"/>
    <property type="match status" value="1"/>
</dbReference>
<dbReference type="Gene3D" id="3.40.50.180">
    <property type="entry name" value="Methylesterase CheB, C-terminal domain"/>
    <property type="match status" value="1"/>
</dbReference>
<dbReference type="SMART" id="SM00138">
    <property type="entry name" value="MeTrc"/>
    <property type="match status" value="1"/>
</dbReference>
<dbReference type="Gene3D" id="1.10.155.10">
    <property type="entry name" value="Chemotaxis receptor methyltransferase CheR, N-terminal domain"/>
    <property type="match status" value="1"/>
</dbReference>
<feature type="active site" evidence="8">
    <location>
        <position position="166"/>
    </location>
</feature>
<dbReference type="PROSITE" id="PS50110">
    <property type="entry name" value="RESPONSE_REGULATORY"/>
    <property type="match status" value="1"/>
</dbReference>
<dbReference type="Pfam" id="PF01739">
    <property type="entry name" value="CheR"/>
    <property type="match status" value="1"/>
</dbReference>
<dbReference type="Pfam" id="PF00989">
    <property type="entry name" value="PAS"/>
    <property type="match status" value="1"/>
</dbReference>
<sequence>MVDSPNPLESSDSDKDENLFSAAEEAEGPAPADLAQPQFPIVGLGASAGGLESLEYFFTNMPLDSGMAFIVVQHLSPDFKSVMDELLARQTQIPIHRVTHGIEVEPNSIYLIPPKKEMIIANGKLLLSDKEPNSGLNLPIDIFFRSLAQDCGPRSIGVILSGTGSDGSRGIRDIHEAGGLVVAQDGSSAKFDGMPKSAVETGDVDLVLPPDRIPAAIVSYVQRHGVIDPDFDAANNPALLEGFDAIFQLLRTNYDINFSFYKRTTVARRVQRRLVMNQITDLDEYVERLRNDSGELNRLYKDLLIGVTKFFRDGDAFERLKSEVLPPLIDKVSTDGELRVWVAGCATGEEAYSLAILIQEIADQRNRPLNVKIFATDVHRTSLEFASAGVYTESSVSEVPSSRLERFFTRVKNGFRVSQDLRQMIVFAPHNVIKDAPFTKIDLITCRNMLIYLEPLAQKKAVSLFHFALNTGGVMMMGPSETPGELAEEFTAIDERWKVFRKRRDKRLPPDMRLPLSAGYRRPPGATNFSAPTLAPPDGPLLRAYDDLLKDYAPASLLVNDHRELVQSFGGGSEYMKLRDGRPSRDFLDLLLPDLRIPVSTAMQQAAKKQAPVRFRALQIEEGEQRRLVNLTVKPLQDRQSGGEFYLLKFEPVESVSGGGDEEPDDSVGLDEASRDQIAALEGELSYAKENLQATVEEMETSNEELQATNEELVASNEELQSTNEELHSVNEELYTVNAEYQKKIAELSEITADLDSLLHSTELGVIFLDRDLCIRKFTPTIGDVFHLVPADVGRRIDSFSHSIRYSHLIEDLRSVLDTGEMIEQEVKSGQSQTSLMRILPYRPKSVIEGVILTLIDVSRLKRIEAESRDMSKVFTDAADPIIIEDLEGRVTDLNAEAERVYRFQRSELLGKSFELLVPEEERARARELRQRCLREGGLRNAETVKQNRNGDAFPVLLTLSILTDEEGQPRAIASTAKDITDRVRAEKSAQIAANNRDQFLAMLSHELRNPLGATLTATYVLDLEPNLSPNVREVCDVIQRQTLQAARLLDDLLDVARVTRGKIEIRPQIVELRTLTDDVVQAVDPLIQARRHNLIIDVPDTPVLVKGDPTRLLQIQENLLANAARYTPPEGELRFSLSVEDGEAVNRIQDNGSGIPPHMLERIFELFVQSDDTLDRTDGGMGLGLTLVKTLTELHGGRVTANSDGPGQGSEFVVRLPLLSDDAAPTTNGNGKPTSAHRRRRIVLVEDNQDCREMLEAMLRLDGHEVRTAKDGRQGLDLILHQRPDVAIVDIGLPQLTGYQVARGVRKELGSSIYLIALTGYGRNEDRQAVYDAGFDKHLVKPLKPAEMTRALNEMSD</sequence>
<dbReference type="PANTHER" id="PTHR24422">
    <property type="entry name" value="CHEMOTAXIS PROTEIN METHYLTRANSFERASE"/>
    <property type="match status" value="1"/>
</dbReference>
<dbReference type="InterPro" id="IPR029063">
    <property type="entry name" value="SAM-dependent_MTases_sf"/>
</dbReference>
<dbReference type="GO" id="GO:0008983">
    <property type="term" value="F:protein-glutamate O-methyltransferase activity"/>
    <property type="evidence" value="ECO:0007669"/>
    <property type="project" value="UniProtKB-EC"/>
</dbReference>
<dbReference type="CDD" id="cd16434">
    <property type="entry name" value="CheB-CheR_fusion"/>
    <property type="match status" value="1"/>
</dbReference>
<dbReference type="InterPro" id="IPR013767">
    <property type="entry name" value="PAS_fold"/>
</dbReference>
<dbReference type="Proteomes" id="UP000318878">
    <property type="component" value="Unassembled WGS sequence"/>
</dbReference>
<feature type="domain" description="CheR-type methyltransferase" evidence="17">
    <location>
        <begin position="243"/>
        <end position="503"/>
    </location>
</feature>
<dbReference type="Gene3D" id="3.30.565.10">
    <property type="entry name" value="Histidine kinase-like ATPase, C-terminal domain"/>
    <property type="match status" value="1"/>
</dbReference>
<dbReference type="InterPro" id="IPR000673">
    <property type="entry name" value="Sig_transdc_resp-reg_Me-estase"/>
</dbReference>
<dbReference type="SMART" id="SM00387">
    <property type="entry name" value="HATPase_c"/>
    <property type="match status" value="1"/>
</dbReference>
<evidence type="ECO:0000259" key="14">
    <source>
        <dbReference type="PROSITE" id="PS50112"/>
    </source>
</evidence>
<dbReference type="SUPFAM" id="SSF55874">
    <property type="entry name" value="ATPase domain of HSP90 chaperone/DNA topoisomerase II/histidine kinase"/>
    <property type="match status" value="1"/>
</dbReference>
<dbReference type="GO" id="GO:0000156">
    <property type="term" value="F:phosphorelay response regulator activity"/>
    <property type="evidence" value="ECO:0007669"/>
    <property type="project" value="InterPro"/>
</dbReference>
<dbReference type="SUPFAM" id="SSF47757">
    <property type="entry name" value="Chemotaxis receptor methyltransferase CheR, N-terminal domain"/>
    <property type="match status" value="1"/>
</dbReference>
<dbReference type="Pfam" id="PF00072">
    <property type="entry name" value="Response_reg"/>
    <property type="match status" value="1"/>
</dbReference>
<feature type="domain" description="PAC" evidence="15">
    <location>
        <begin position="940"/>
        <end position="992"/>
    </location>
</feature>
<dbReference type="CDD" id="cd00075">
    <property type="entry name" value="HATPase"/>
    <property type="match status" value="1"/>
</dbReference>
<dbReference type="GO" id="GO:0000155">
    <property type="term" value="F:phosphorelay sensor kinase activity"/>
    <property type="evidence" value="ECO:0007669"/>
    <property type="project" value="InterPro"/>
</dbReference>
<evidence type="ECO:0000259" key="13">
    <source>
        <dbReference type="PROSITE" id="PS50110"/>
    </source>
</evidence>
<proteinExistence type="predicted"/>
<evidence type="ECO:0000259" key="17">
    <source>
        <dbReference type="PROSITE" id="PS50123"/>
    </source>
</evidence>
<dbReference type="CDD" id="cd00130">
    <property type="entry name" value="PAS"/>
    <property type="match status" value="2"/>
</dbReference>
<dbReference type="InterPro" id="IPR035909">
    <property type="entry name" value="CheB_C"/>
</dbReference>
<evidence type="ECO:0000256" key="6">
    <source>
        <dbReference type="ARBA" id="ARBA00022691"/>
    </source>
</evidence>
<evidence type="ECO:0000256" key="5">
    <source>
        <dbReference type="ARBA" id="ARBA00022679"/>
    </source>
</evidence>
<dbReference type="GO" id="GO:0006935">
    <property type="term" value="P:chemotaxis"/>
    <property type="evidence" value="ECO:0007669"/>
    <property type="project" value="UniProtKB-UniRule"/>
</dbReference>
<comment type="caution">
    <text evidence="18">The sequence shown here is derived from an EMBL/GenBank/DDBJ whole genome shotgun (WGS) entry which is preliminary data.</text>
</comment>
<keyword evidence="10" id="KW-0175">Coiled coil</keyword>
<evidence type="ECO:0000259" key="12">
    <source>
        <dbReference type="PROSITE" id="PS50109"/>
    </source>
</evidence>
<dbReference type="SUPFAM" id="SSF52172">
    <property type="entry name" value="CheY-like"/>
    <property type="match status" value="1"/>
</dbReference>
<feature type="domain" description="Histidine kinase" evidence="12">
    <location>
        <begin position="1003"/>
        <end position="1221"/>
    </location>
</feature>
<dbReference type="SUPFAM" id="SSF52738">
    <property type="entry name" value="Methylesterase CheB, C-terminal domain"/>
    <property type="match status" value="1"/>
</dbReference>
<dbReference type="Gene3D" id="1.10.287.130">
    <property type="match status" value="1"/>
</dbReference>
<dbReference type="RefSeq" id="WP_146432194.1">
    <property type="nucleotide sequence ID" value="NZ_SJPF01000003.1"/>
</dbReference>
<dbReference type="PROSITE" id="PS50113">
    <property type="entry name" value="PAC"/>
    <property type="match status" value="1"/>
</dbReference>
<dbReference type="SUPFAM" id="SSF55785">
    <property type="entry name" value="PYP-like sensor domain (PAS domain)"/>
    <property type="match status" value="2"/>
</dbReference>
<evidence type="ECO:0000256" key="11">
    <source>
        <dbReference type="SAM" id="MobiDB-lite"/>
    </source>
</evidence>
<dbReference type="PROSITE" id="PS50122">
    <property type="entry name" value="CHEB"/>
    <property type="match status" value="1"/>
</dbReference>
<dbReference type="SMART" id="SM00388">
    <property type="entry name" value="HisKA"/>
    <property type="match status" value="1"/>
</dbReference>
<accession>A0A5C5V508</accession>
<feature type="domain" description="PAS" evidence="14">
    <location>
        <begin position="867"/>
        <end position="937"/>
    </location>
</feature>
<dbReference type="SMART" id="SM00448">
    <property type="entry name" value="REC"/>
    <property type="match status" value="1"/>
</dbReference>
<dbReference type="InterPro" id="IPR000014">
    <property type="entry name" value="PAS"/>
</dbReference>
<evidence type="ECO:0000313" key="18">
    <source>
        <dbReference type="EMBL" id="TWT32857.1"/>
    </source>
</evidence>
<dbReference type="PANTHER" id="PTHR24422:SF27">
    <property type="entry name" value="PROTEIN-GLUTAMATE O-METHYLTRANSFERASE"/>
    <property type="match status" value="1"/>
</dbReference>
<keyword evidence="8" id="KW-0378">Hydrolase</keyword>
<evidence type="ECO:0000256" key="4">
    <source>
        <dbReference type="ARBA" id="ARBA00022603"/>
    </source>
</evidence>
<keyword evidence="5 18" id="KW-0808">Transferase</keyword>
<dbReference type="GO" id="GO:0006355">
    <property type="term" value="P:regulation of DNA-templated transcription"/>
    <property type="evidence" value="ECO:0007669"/>
    <property type="project" value="InterPro"/>
</dbReference>
<dbReference type="SMART" id="SM00091">
    <property type="entry name" value="PAS"/>
    <property type="match status" value="2"/>
</dbReference>
<evidence type="ECO:0000313" key="19">
    <source>
        <dbReference type="Proteomes" id="UP000318878"/>
    </source>
</evidence>
<dbReference type="InterPro" id="IPR022642">
    <property type="entry name" value="CheR_C"/>
</dbReference>
<dbReference type="InterPro" id="IPR036890">
    <property type="entry name" value="HATPase_C_sf"/>
</dbReference>
<feature type="coiled-coil region" evidence="10">
    <location>
        <begin position="678"/>
        <end position="751"/>
    </location>
</feature>
<protein>
    <submittedName>
        <fullName evidence="18">Autoinducer 2 sensor kinase/phosphatase LuxQ</fullName>
        <ecNumber evidence="18">2.7.13.3</ecNumber>
    </submittedName>
</protein>
<dbReference type="SUPFAM" id="SSF53335">
    <property type="entry name" value="S-adenosyl-L-methionine-dependent methyltransferases"/>
    <property type="match status" value="1"/>
</dbReference>
<dbReference type="EMBL" id="SJPF01000003">
    <property type="protein sequence ID" value="TWT32857.1"/>
    <property type="molecule type" value="Genomic_DNA"/>
</dbReference>
<dbReference type="FunFam" id="3.30.565.10:FF:000006">
    <property type="entry name" value="Sensor histidine kinase WalK"/>
    <property type="match status" value="1"/>
</dbReference>
<reference evidence="18 19" key="1">
    <citation type="submission" date="2019-02" db="EMBL/GenBank/DDBJ databases">
        <title>Deep-cultivation of Planctomycetes and their phenomic and genomic characterization uncovers novel biology.</title>
        <authorList>
            <person name="Wiegand S."/>
            <person name="Jogler M."/>
            <person name="Boedeker C."/>
            <person name="Pinto D."/>
            <person name="Vollmers J."/>
            <person name="Rivas-Marin E."/>
            <person name="Kohn T."/>
            <person name="Peeters S.H."/>
            <person name="Heuer A."/>
            <person name="Rast P."/>
            <person name="Oberbeckmann S."/>
            <person name="Bunk B."/>
            <person name="Jeske O."/>
            <person name="Meyerdierks A."/>
            <person name="Storesund J.E."/>
            <person name="Kallscheuer N."/>
            <person name="Luecker S."/>
            <person name="Lage O.M."/>
            <person name="Pohl T."/>
            <person name="Merkel B.J."/>
            <person name="Hornburger P."/>
            <person name="Mueller R.-W."/>
            <person name="Bruemmer F."/>
            <person name="Labrenz M."/>
            <person name="Spormann A.M."/>
            <person name="Op Den Camp H."/>
            <person name="Overmann J."/>
            <person name="Amann R."/>
            <person name="Jetten M.S.M."/>
            <person name="Mascher T."/>
            <person name="Medema M.H."/>
            <person name="Devos D.P."/>
            <person name="Kaster A.-K."/>
            <person name="Ovreas L."/>
            <person name="Rohde M."/>
            <person name="Galperin M.Y."/>
            <person name="Jogler C."/>
        </authorList>
    </citation>
    <scope>NUCLEOTIDE SEQUENCE [LARGE SCALE GENOMIC DNA]</scope>
    <source>
        <strain evidence="18 19">Enr8</strain>
    </source>
</reference>
<dbReference type="EC" id="2.7.13.3" evidence="18"/>
<keyword evidence="3 9" id="KW-0597">Phosphoprotein</keyword>
<dbReference type="PROSITE" id="PS50112">
    <property type="entry name" value="PAS"/>
    <property type="match status" value="1"/>
</dbReference>
<dbReference type="InterPro" id="IPR005467">
    <property type="entry name" value="His_kinase_dom"/>
</dbReference>
<dbReference type="Pfam" id="PF13596">
    <property type="entry name" value="PAS_10"/>
    <property type="match status" value="1"/>
</dbReference>
<dbReference type="Gene3D" id="3.40.50.2300">
    <property type="match status" value="1"/>
</dbReference>
<evidence type="ECO:0000256" key="8">
    <source>
        <dbReference type="PROSITE-ProRule" id="PRU00050"/>
    </source>
</evidence>
<keyword evidence="4" id="KW-0489">Methyltransferase</keyword>
<name>A0A5C5V508_9BACT</name>
<comment type="catalytic activity">
    <reaction evidence="2">
        <text>L-glutamyl-[protein] + S-adenosyl-L-methionine = [protein]-L-glutamate 5-O-methyl ester + S-adenosyl-L-homocysteine</text>
        <dbReference type="Rhea" id="RHEA:24452"/>
        <dbReference type="Rhea" id="RHEA-COMP:10208"/>
        <dbReference type="Rhea" id="RHEA-COMP:10311"/>
        <dbReference type="ChEBI" id="CHEBI:29973"/>
        <dbReference type="ChEBI" id="CHEBI:57856"/>
        <dbReference type="ChEBI" id="CHEBI:59789"/>
        <dbReference type="ChEBI" id="CHEBI:82795"/>
        <dbReference type="EC" id="2.1.1.80"/>
    </reaction>
</comment>
<dbReference type="InterPro" id="IPR003594">
    <property type="entry name" value="HATPase_dom"/>
</dbReference>
<dbReference type="Pfam" id="PF03705">
    <property type="entry name" value="CheR_N"/>
    <property type="match status" value="1"/>
</dbReference>
<keyword evidence="19" id="KW-1185">Reference proteome</keyword>
<evidence type="ECO:0000256" key="9">
    <source>
        <dbReference type="PROSITE-ProRule" id="PRU00169"/>
    </source>
</evidence>
<keyword evidence="6" id="KW-0949">S-adenosyl-L-methionine</keyword>
<dbReference type="NCBIfam" id="TIGR00229">
    <property type="entry name" value="sensory_box"/>
    <property type="match status" value="1"/>
</dbReference>
<dbReference type="InterPro" id="IPR035965">
    <property type="entry name" value="PAS-like_dom_sf"/>
</dbReference>
<feature type="active site" evidence="8">
    <location>
        <position position="47"/>
    </location>
</feature>
<dbReference type="InterPro" id="IPR022641">
    <property type="entry name" value="CheR_N"/>
</dbReference>
<feature type="domain" description="CheB-type methylesterase" evidence="16">
    <location>
        <begin position="35"/>
        <end position="224"/>
    </location>
</feature>
<evidence type="ECO:0000256" key="7">
    <source>
        <dbReference type="ARBA" id="ARBA00022777"/>
    </source>
</evidence>
<dbReference type="PRINTS" id="PR00996">
    <property type="entry name" value="CHERMTFRASE"/>
</dbReference>
<dbReference type="InterPro" id="IPR003661">
    <property type="entry name" value="HisK_dim/P_dom"/>
</dbReference>
<dbReference type="PROSITE" id="PS50109">
    <property type="entry name" value="HIS_KIN"/>
    <property type="match status" value="1"/>
</dbReference>
<evidence type="ECO:0000256" key="2">
    <source>
        <dbReference type="ARBA" id="ARBA00001541"/>
    </source>
</evidence>
<dbReference type="Pfam" id="PF02518">
    <property type="entry name" value="HATPase_c"/>
    <property type="match status" value="1"/>
</dbReference>
<dbReference type="PROSITE" id="PS50123">
    <property type="entry name" value="CHER"/>
    <property type="match status" value="1"/>
</dbReference>
<dbReference type="InterPro" id="IPR001789">
    <property type="entry name" value="Sig_transdc_resp-reg_receiver"/>
</dbReference>
<evidence type="ECO:0000256" key="1">
    <source>
        <dbReference type="ARBA" id="ARBA00000085"/>
    </source>
</evidence>
<dbReference type="Gene3D" id="3.40.50.150">
    <property type="entry name" value="Vaccinia Virus protein VP39"/>
    <property type="match status" value="1"/>
</dbReference>
<dbReference type="GO" id="GO:0032259">
    <property type="term" value="P:methylation"/>
    <property type="evidence" value="ECO:0007669"/>
    <property type="project" value="UniProtKB-KW"/>
</dbReference>
<feature type="domain" description="Response regulatory" evidence="13">
    <location>
        <begin position="1242"/>
        <end position="1357"/>
    </location>
</feature>
<feature type="region of interest" description="Disordered" evidence="11">
    <location>
        <begin position="1"/>
        <end position="34"/>
    </location>
</feature>
<dbReference type="Gene3D" id="3.30.450.20">
    <property type="entry name" value="PAS domain"/>
    <property type="match status" value="2"/>
</dbReference>
<dbReference type="OrthoDB" id="288469at2"/>
<keyword evidence="8" id="KW-0145">Chemotaxis</keyword>
<dbReference type="SUPFAM" id="SSF47384">
    <property type="entry name" value="Homodimeric domain of signal transducing histidine kinase"/>
    <property type="match status" value="1"/>
</dbReference>
<gene>
    <name evidence="18" type="primary">luxQ_4</name>
    <name evidence="18" type="ORF">Enr8_26640</name>
</gene>
<evidence type="ECO:0000259" key="16">
    <source>
        <dbReference type="PROSITE" id="PS50122"/>
    </source>
</evidence>
<evidence type="ECO:0000256" key="10">
    <source>
        <dbReference type="SAM" id="Coils"/>
    </source>
</evidence>
<dbReference type="InterPro" id="IPR000780">
    <property type="entry name" value="CheR_MeTrfase"/>
</dbReference>
<dbReference type="Pfam" id="PF00512">
    <property type="entry name" value="HisKA"/>
    <property type="match status" value="1"/>
</dbReference>
<dbReference type="InterPro" id="IPR036804">
    <property type="entry name" value="CheR_N_sf"/>
</dbReference>
<feature type="modified residue" description="4-aspartylphosphate" evidence="9">
    <location>
        <position position="1291"/>
    </location>
</feature>
<dbReference type="CDD" id="cd00082">
    <property type="entry name" value="HisKA"/>
    <property type="match status" value="1"/>
</dbReference>
<dbReference type="InterPro" id="IPR011006">
    <property type="entry name" value="CheY-like_superfamily"/>
</dbReference>
<dbReference type="InterPro" id="IPR036097">
    <property type="entry name" value="HisK_dim/P_sf"/>
</dbReference>
<dbReference type="Pfam" id="PF01339">
    <property type="entry name" value="CheB_methylest"/>
    <property type="match status" value="1"/>
</dbReference>